<organism evidence="2 3">
    <name type="scientific">Xenorhabdus cabanillasii</name>
    <dbReference type="NCBI Taxonomy" id="351673"/>
    <lineage>
        <taxon>Bacteria</taxon>
        <taxon>Pseudomonadati</taxon>
        <taxon>Pseudomonadota</taxon>
        <taxon>Gammaproteobacteria</taxon>
        <taxon>Enterobacterales</taxon>
        <taxon>Morganellaceae</taxon>
        <taxon>Xenorhabdus</taxon>
    </lineage>
</organism>
<evidence type="ECO:0000313" key="3">
    <source>
        <dbReference type="Proteomes" id="UP000256294"/>
    </source>
</evidence>
<protein>
    <submittedName>
        <fullName evidence="2">Uncharacterized protein</fullName>
    </submittedName>
</protein>
<keyword evidence="1" id="KW-1133">Transmembrane helix</keyword>
<feature type="transmembrane region" description="Helical" evidence="1">
    <location>
        <begin position="15"/>
        <end position="36"/>
    </location>
</feature>
<accession>A0A3D9UQ25</accession>
<reference evidence="2 3" key="1">
    <citation type="submission" date="2018-08" db="EMBL/GenBank/DDBJ databases">
        <title>Genomic Encyclopedia of Archaeal and Bacterial Type Strains, Phase II (KMG-II): from individual species to whole genera.</title>
        <authorList>
            <person name="Goeker M."/>
        </authorList>
    </citation>
    <scope>NUCLEOTIDE SEQUENCE [LARGE SCALE GENOMIC DNA]</scope>
    <source>
        <strain evidence="2 3">DSM 17905</strain>
    </source>
</reference>
<keyword evidence="3" id="KW-1185">Reference proteome</keyword>
<dbReference type="Proteomes" id="UP000256294">
    <property type="component" value="Unassembled WGS sequence"/>
</dbReference>
<keyword evidence="1" id="KW-0812">Transmembrane</keyword>
<dbReference type="EMBL" id="QTUB01000001">
    <property type="protein sequence ID" value="REF26801.1"/>
    <property type="molecule type" value="Genomic_DNA"/>
</dbReference>
<gene>
    <name evidence="2" type="ORF">BDD26_1487</name>
</gene>
<evidence type="ECO:0000313" key="2">
    <source>
        <dbReference type="EMBL" id="REF26801.1"/>
    </source>
</evidence>
<comment type="caution">
    <text evidence="2">The sequence shown here is derived from an EMBL/GenBank/DDBJ whole genome shotgun (WGS) entry which is preliminary data.</text>
</comment>
<sequence length="71" mass="8767">MINKYVLIYFLEENYMISLFMSKIIFIILISIYKYYIMMVITDCYQVIIIYHYTFKLDIYNLKIIINLTNI</sequence>
<proteinExistence type="predicted"/>
<name>A0A3D9UQ25_9GAMM</name>
<keyword evidence="1" id="KW-0472">Membrane</keyword>
<evidence type="ECO:0000256" key="1">
    <source>
        <dbReference type="SAM" id="Phobius"/>
    </source>
</evidence>
<dbReference type="AlphaFoldDB" id="A0A3D9UQ25"/>